<dbReference type="PANTHER" id="PTHR23159">
    <property type="entry name" value="CENTROSOMAL PROTEIN 2"/>
    <property type="match status" value="1"/>
</dbReference>
<organism evidence="5 6">
    <name type="scientific">Lacticaseibacillus nasuensis JCM 17158</name>
    <dbReference type="NCBI Taxonomy" id="1291734"/>
    <lineage>
        <taxon>Bacteria</taxon>
        <taxon>Bacillati</taxon>
        <taxon>Bacillota</taxon>
        <taxon>Bacilli</taxon>
        <taxon>Lactobacillales</taxon>
        <taxon>Lactobacillaceae</taxon>
        <taxon>Lacticaseibacillus</taxon>
    </lineage>
</organism>
<feature type="region of interest" description="Disordered" evidence="2">
    <location>
        <begin position="163"/>
        <end position="189"/>
    </location>
</feature>
<evidence type="ECO:0000256" key="1">
    <source>
        <dbReference type="SAM" id="Coils"/>
    </source>
</evidence>
<keyword evidence="6" id="KW-1185">Reference proteome</keyword>
<dbReference type="PATRIC" id="fig|1291734.4.peg.1922"/>
<keyword evidence="1" id="KW-0175">Coiled coil</keyword>
<dbReference type="Pfam" id="PF01476">
    <property type="entry name" value="LysM"/>
    <property type="match status" value="1"/>
</dbReference>
<accession>A0A0R1K1I0</accession>
<name>A0A0R1K1I0_9LACO</name>
<dbReference type="Gene3D" id="3.10.350.10">
    <property type="entry name" value="LysM domain"/>
    <property type="match status" value="1"/>
</dbReference>
<gene>
    <name evidence="5" type="ORF">FD02_GL001872</name>
</gene>
<evidence type="ECO:0000259" key="4">
    <source>
        <dbReference type="PROSITE" id="PS51782"/>
    </source>
</evidence>
<keyword evidence="3" id="KW-0472">Membrane</keyword>
<comment type="caution">
    <text evidence="5">The sequence shown here is derived from an EMBL/GenBank/DDBJ whole genome shotgun (WGS) entry which is preliminary data.</text>
</comment>
<feature type="transmembrane region" description="Helical" evidence="3">
    <location>
        <begin position="17"/>
        <end position="35"/>
    </location>
</feature>
<dbReference type="Proteomes" id="UP000051804">
    <property type="component" value="Unassembled WGS sequence"/>
</dbReference>
<sequence length="1142" mass="119727">MEEQTHRAKLVHSKHRGWLAVGMIATMGLTGLFFTNTQSVSAAETTSTKQWTQRSVSDIEAQINASDKKVYDIKWGDTLSTITEALNNVGISTTMNRLAEINHIANIDLIYAGNKLYLYGTGADATVTVKGADGSYQTYNLNPAKPVTPSAGVAAATQSAAAQTATEATQTPTTTTASSTSATATKSTSKQSAAALKKAKAQAESEKKAAAAAKAQAEAAKKAAAAKEAELTALLNGENTDAASTLTTKRDAALTKVANTQATLTAAQGKFDTAQTAASNAATAKQQADAAVTAKQAEITSAQTGIKAASDKIAATQAKLDALKADADKEKDADATQQIATLTQQLATAKQNLAAYQTKLTNAQTALDTAKSTAADAATKLATASTALATATKERDAAATNLKSAKTDLSALPSTVTAPNSAAAKKIKAQLADINTEIDQLNAEIAKYDKQIAAWDQQLEDIAQQLSDGTSAENQAKTAAEAIDTTDDDATVSAANDAAKHAEDSAPKVKHTPVAVEKDATVNVDESGQTLTNTEGYTKVATSAPKDVVTTADNGDTVTTHTTTVTWHKNVTTKKNVTVNVDESGQSLTDTTGYTKVKTSAPVTTSEQAANGDITETTTTTVTWHKNGTTTKNVTVNVDDTGKTLTNTTGYTKVATSDPIPSDEISANGDKITTYTTTVTWHKPTVTTNTKTINVDEQGNTLSSTTGYKQVKTGTPAVATKTAINGDTVKTVTTTVTWHKIATKTVNVSVNVDEQGNRLTSTDGYTKVTTGAPKTTTSTATNGDITKTITTTTTWKKTPKVVTTTKVAVTKNVDEAGNDLGQDPDTTAYHLMKTSDPVVTKSTDANGNITETTTTTNTYHKIVVKHTSTIQNVDATDVNAELKSTDGYTLVDSTTFDMNPVVAENGDTTIETVTMNTWTKTANQLPGVNLSSDKKVQEVKAQVEDGVGVTIPQALDLTNLDLSKLVAKKFNAMLNEEQANTGHAQTQVVADDTSMVRSEQRAIEALYDFSHDQPEGSVPGGNYNDYAAAGVKASADSMSANAECICYFTLNPATALTDEDTLATQIAKQAFKQYIEDERATNGGHYDSLVNSGFTRLSMGVYVVNGADGTGLLKVATQVNAGEPETIDLSDTTVIDTSDMNW</sequence>
<protein>
    <recommendedName>
        <fullName evidence="4">LysM domain-containing protein</fullName>
    </recommendedName>
</protein>
<dbReference type="STRING" id="1291734.FD02_GL001872"/>
<dbReference type="InterPro" id="IPR018392">
    <property type="entry name" value="LysM"/>
</dbReference>
<dbReference type="EMBL" id="AZDJ01000003">
    <property type="protein sequence ID" value="KRK74034.1"/>
    <property type="molecule type" value="Genomic_DNA"/>
</dbReference>
<evidence type="ECO:0000313" key="6">
    <source>
        <dbReference type="Proteomes" id="UP000051804"/>
    </source>
</evidence>
<keyword evidence="3" id="KW-1133">Transmembrane helix</keyword>
<evidence type="ECO:0000256" key="2">
    <source>
        <dbReference type="SAM" id="MobiDB-lite"/>
    </source>
</evidence>
<evidence type="ECO:0000313" key="5">
    <source>
        <dbReference type="EMBL" id="KRK74034.1"/>
    </source>
</evidence>
<dbReference type="PANTHER" id="PTHR23159:SF31">
    <property type="entry name" value="CENTROSOME-ASSOCIATED PROTEIN CEP250 ISOFORM X1"/>
    <property type="match status" value="1"/>
</dbReference>
<dbReference type="Gene3D" id="1.10.287.1490">
    <property type="match status" value="1"/>
</dbReference>
<feature type="coiled-coil region" evidence="1">
    <location>
        <begin position="193"/>
        <end position="232"/>
    </location>
</feature>
<proteinExistence type="predicted"/>
<dbReference type="PROSITE" id="PS51782">
    <property type="entry name" value="LYSM"/>
    <property type="match status" value="1"/>
</dbReference>
<evidence type="ECO:0000256" key="3">
    <source>
        <dbReference type="SAM" id="Phobius"/>
    </source>
</evidence>
<dbReference type="AlphaFoldDB" id="A0A0R1K1I0"/>
<feature type="coiled-coil region" evidence="1">
    <location>
        <begin position="306"/>
        <end position="465"/>
    </location>
</feature>
<feature type="domain" description="LysM" evidence="4">
    <location>
        <begin position="69"/>
        <end position="118"/>
    </location>
</feature>
<keyword evidence="3" id="KW-0812">Transmembrane</keyword>
<reference evidence="5 6" key="1">
    <citation type="journal article" date="2015" name="Genome Announc.">
        <title>Expanding the biotechnology potential of lactobacilli through comparative genomics of 213 strains and associated genera.</title>
        <authorList>
            <person name="Sun Z."/>
            <person name="Harris H.M."/>
            <person name="McCann A."/>
            <person name="Guo C."/>
            <person name="Argimon S."/>
            <person name="Zhang W."/>
            <person name="Yang X."/>
            <person name="Jeffery I.B."/>
            <person name="Cooney J.C."/>
            <person name="Kagawa T.F."/>
            <person name="Liu W."/>
            <person name="Song Y."/>
            <person name="Salvetti E."/>
            <person name="Wrobel A."/>
            <person name="Rasinkangas P."/>
            <person name="Parkhill J."/>
            <person name="Rea M.C."/>
            <person name="O'Sullivan O."/>
            <person name="Ritari J."/>
            <person name="Douillard F.P."/>
            <person name="Paul Ross R."/>
            <person name="Yang R."/>
            <person name="Briner A.E."/>
            <person name="Felis G.E."/>
            <person name="de Vos W.M."/>
            <person name="Barrangou R."/>
            <person name="Klaenhammer T.R."/>
            <person name="Caufield P.W."/>
            <person name="Cui Y."/>
            <person name="Zhang H."/>
            <person name="O'Toole P.W."/>
        </authorList>
    </citation>
    <scope>NUCLEOTIDE SEQUENCE [LARGE SCALE GENOMIC DNA]</scope>
    <source>
        <strain evidence="5 6">JCM 17158</strain>
    </source>
</reference>
<dbReference type="InterPro" id="IPR036779">
    <property type="entry name" value="LysM_dom_sf"/>
</dbReference>